<sequence>MTLVVAGSINGRGWIVSDTLISGGTITLRDREYQVKCLAAQDRRSLVAFAGNDAHNGLLAIEEAAAMPSGEDALRALQAVQAANPINDFLYMFLDEGTARLFKVSDRGHASETSAAYIGEQSAFEQFQGIRHATETDPVPLSLETFLFGTRAPSEIPSAVSSVTISMLRMFMQRAERDVGGWAVPYVLIPEGAYMCGYAHGVSDPIFDKIAPGTVVPHGTAEAGGYGLSVTEFGDLEGMVVYYRQMPGGLVLVRQERNYDVIRIDGAPNLFLAAARELLKQPVDIFFGEDMPTSLPDSITILRDESGQPAAAIARRGNNLSFSVLNLATAFKTSRRFDFGNEQKGPKSVTVQNVTLTLTDRNQVALQLVHDGKVVGESSLNASELDTIVAGLAQFRAALDQPVPSEPDQSGGSQELLVIDPAWRTTASPHSEIDGIVLRLRHVGLGWTSFLLPRHEAQALGQWLVDNAAGPATNE</sequence>
<evidence type="ECO:0000313" key="1">
    <source>
        <dbReference type="EMBL" id="KRQ17260.1"/>
    </source>
</evidence>
<comment type="caution">
    <text evidence="1">The sequence shown here is derived from an EMBL/GenBank/DDBJ whole genome shotgun (WGS) entry which is preliminary data.</text>
</comment>
<protein>
    <submittedName>
        <fullName evidence="1">Uncharacterized protein</fullName>
    </submittedName>
</protein>
<dbReference type="OrthoDB" id="8390236at2"/>
<evidence type="ECO:0000313" key="2">
    <source>
        <dbReference type="Proteomes" id="UP000051936"/>
    </source>
</evidence>
<gene>
    <name evidence="1" type="ORF">AOQ71_03530</name>
</gene>
<keyword evidence="2" id="KW-1185">Reference proteome</keyword>
<dbReference type="RefSeq" id="WP_057741710.1">
    <property type="nucleotide sequence ID" value="NZ_LJYG01000016.1"/>
</dbReference>
<name>A0A0R3EBA2_9BRAD</name>
<reference evidence="1 2" key="1">
    <citation type="submission" date="2015-09" db="EMBL/GenBank/DDBJ databases">
        <title>Draft Genome Sequence of Bradyrhizobium manausense Strain BR 3351T, a Novel Symbiotic Nitrogen-Fixing Alphaproteobacterium Isolated from Brazilian Amazon Rain Forest.</title>
        <authorList>
            <person name="De Araujo J.L."/>
            <person name="Zilli J.E."/>
        </authorList>
    </citation>
    <scope>NUCLEOTIDE SEQUENCE [LARGE SCALE GENOMIC DNA]</scope>
    <source>
        <strain evidence="1 2">BR3351</strain>
    </source>
</reference>
<dbReference type="EMBL" id="LJYG01000016">
    <property type="protein sequence ID" value="KRQ17260.1"/>
    <property type="molecule type" value="Genomic_DNA"/>
</dbReference>
<organism evidence="1 2">
    <name type="scientific">Bradyrhizobium manausense</name>
    <dbReference type="NCBI Taxonomy" id="989370"/>
    <lineage>
        <taxon>Bacteria</taxon>
        <taxon>Pseudomonadati</taxon>
        <taxon>Pseudomonadota</taxon>
        <taxon>Alphaproteobacteria</taxon>
        <taxon>Hyphomicrobiales</taxon>
        <taxon>Nitrobacteraceae</taxon>
        <taxon>Bradyrhizobium</taxon>
    </lineage>
</organism>
<proteinExistence type="predicted"/>
<accession>A0A0R3EBA2</accession>
<dbReference type="AlphaFoldDB" id="A0A0R3EBA2"/>
<dbReference type="Proteomes" id="UP000051936">
    <property type="component" value="Unassembled WGS sequence"/>
</dbReference>